<gene>
    <name evidence="1" type="ORF">DFR58_10231</name>
</gene>
<reference evidence="1 2" key="1">
    <citation type="submission" date="2018-07" db="EMBL/GenBank/DDBJ databases">
        <title>Genomic Encyclopedia of Type Strains, Phase IV (KMG-IV): sequencing the most valuable type-strain genomes for metagenomic binning, comparative biology and taxonomic classification.</title>
        <authorList>
            <person name="Goeker M."/>
        </authorList>
    </citation>
    <scope>NUCLEOTIDE SEQUENCE [LARGE SCALE GENOMIC DNA]</scope>
    <source>
        <strain evidence="1 2">DSM 27016</strain>
    </source>
</reference>
<evidence type="ECO:0000313" key="1">
    <source>
        <dbReference type="EMBL" id="RCX19962.1"/>
    </source>
</evidence>
<protein>
    <submittedName>
        <fullName evidence="1">Uncharacterized protein DUF4264</fullName>
    </submittedName>
</protein>
<name>A0A369BEI9_9FIRM</name>
<dbReference type="Proteomes" id="UP000253034">
    <property type="component" value="Unassembled WGS sequence"/>
</dbReference>
<organism evidence="1 2">
    <name type="scientific">Anaerobacterium chartisolvens</name>
    <dbReference type="NCBI Taxonomy" id="1297424"/>
    <lineage>
        <taxon>Bacteria</taxon>
        <taxon>Bacillati</taxon>
        <taxon>Bacillota</taxon>
        <taxon>Clostridia</taxon>
        <taxon>Eubacteriales</taxon>
        <taxon>Oscillospiraceae</taxon>
        <taxon>Anaerobacterium</taxon>
    </lineage>
</organism>
<dbReference type="InterPro" id="IPR012190">
    <property type="entry name" value="UCP036698"/>
</dbReference>
<dbReference type="EMBL" id="QPJT01000002">
    <property type="protein sequence ID" value="RCX19962.1"/>
    <property type="molecule type" value="Genomic_DNA"/>
</dbReference>
<proteinExistence type="predicted"/>
<keyword evidence="2" id="KW-1185">Reference proteome</keyword>
<comment type="caution">
    <text evidence="1">The sequence shown here is derived from an EMBL/GenBank/DDBJ whole genome shotgun (WGS) entry which is preliminary data.</text>
</comment>
<sequence>MSFEDKLELRATLEINANLEIYRIVDFLNKNLKDRDVIFGLSKKGEKMVVSIYET</sequence>
<dbReference type="Pfam" id="PF14084">
    <property type="entry name" value="DUF4264"/>
    <property type="match status" value="1"/>
</dbReference>
<evidence type="ECO:0000313" key="2">
    <source>
        <dbReference type="Proteomes" id="UP000253034"/>
    </source>
</evidence>
<dbReference type="AlphaFoldDB" id="A0A369BEI9"/>
<dbReference type="RefSeq" id="WP_114296092.1">
    <property type="nucleotide sequence ID" value="NZ_QPJT01000002.1"/>
</dbReference>
<dbReference type="OrthoDB" id="2382360at2"/>
<accession>A0A369BEI9</accession>